<keyword evidence="3" id="KW-1185">Reference proteome</keyword>
<dbReference type="InterPro" id="IPR051531">
    <property type="entry name" value="N-acetyltransferase"/>
</dbReference>
<dbReference type="SUPFAM" id="SSF55729">
    <property type="entry name" value="Acyl-CoA N-acyltransferases (Nat)"/>
    <property type="match status" value="1"/>
</dbReference>
<gene>
    <name evidence="2" type="ORF">PTI97_12990</name>
</gene>
<feature type="domain" description="N-acetyltransferase" evidence="1">
    <location>
        <begin position="9"/>
        <end position="166"/>
    </location>
</feature>
<dbReference type="Gene3D" id="3.40.630.30">
    <property type="match status" value="1"/>
</dbReference>
<dbReference type="RefSeq" id="WP_026824916.1">
    <property type="nucleotide sequence ID" value="NZ_CP118099.1"/>
</dbReference>
<dbReference type="PANTHER" id="PTHR43792">
    <property type="entry name" value="GNAT FAMILY, PUTATIVE (AFU_ORTHOLOGUE AFUA_3G00765)-RELATED-RELATED"/>
    <property type="match status" value="1"/>
</dbReference>
<dbReference type="PROSITE" id="PS51186">
    <property type="entry name" value="GNAT"/>
    <property type="match status" value="1"/>
</dbReference>
<sequence>MITLETERLMLRAFTLEDAEDMYHYAKDERVGPMAGWAPHESIDETRDVIRLFIEEADVWAIVLKETGQVIGSIGLHDRRPDPSIQHDAQREIGYVLSPDHWGNSYVPEAVQAMIRFGFEELKLERIWCGYFSFNDQSRRVVEKSGFTYAFTKTQELTRLDGRTVDCFVYVQLNPVSITH</sequence>
<protein>
    <submittedName>
        <fullName evidence="2">GNAT family N-acetyltransferase</fullName>
    </submittedName>
</protein>
<dbReference type="InterPro" id="IPR000182">
    <property type="entry name" value="GNAT_dom"/>
</dbReference>
<reference evidence="2 3" key="1">
    <citation type="submission" date="2023-02" db="EMBL/GenBank/DDBJ databases">
        <title>A bacterium isolated from plastisphere.</title>
        <authorList>
            <person name="Sun Y."/>
        </authorList>
    </citation>
    <scope>NUCLEOTIDE SEQUENCE [LARGE SCALE GENOMIC DNA]</scope>
    <source>
        <strain evidence="3">a-1</strain>
    </source>
</reference>
<organism evidence="2 3">
    <name type="scientific">Exiguobacterium marinum</name>
    <dbReference type="NCBI Taxonomy" id="273528"/>
    <lineage>
        <taxon>Bacteria</taxon>
        <taxon>Bacillati</taxon>
        <taxon>Bacillota</taxon>
        <taxon>Bacilli</taxon>
        <taxon>Bacillales</taxon>
        <taxon>Bacillales Family XII. Incertae Sedis</taxon>
        <taxon>Exiguobacterium</taxon>
    </lineage>
</organism>
<dbReference type="Proteomes" id="UP001213680">
    <property type="component" value="Chromosome"/>
</dbReference>
<evidence type="ECO:0000313" key="3">
    <source>
        <dbReference type="Proteomes" id="UP001213680"/>
    </source>
</evidence>
<dbReference type="Pfam" id="PF13302">
    <property type="entry name" value="Acetyltransf_3"/>
    <property type="match status" value="1"/>
</dbReference>
<evidence type="ECO:0000259" key="1">
    <source>
        <dbReference type="PROSITE" id="PS51186"/>
    </source>
</evidence>
<dbReference type="EMBL" id="CP118099">
    <property type="protein sequence ID" value="WDH75732.1"/>
    <property type="molecule type" value="Genomic_DNA"/>
</dbReference>
<evidence type="ECO:0000313" key="2">
    <source>
        <dbReference type="EMBL" id="WDH75732.1"/>
    </source>
</evidence>
<dbReference type="InterPro" id="IPR016181">
    <property type="entry name" value="Acyl_CoA_acyltransferase"/>
</dbReference>
<proteinExistence type="predicted"/>
<accession>A0ABY7WXY9</accession>
<name>A0ABY7WXY9_9BACL</name>